<evidence type="ECO:0000313" key="2">
    <source>
        <dbReference type="EMBL" id="KAK7820164.1"/>
    </source>
</evidence>
<feature type="non-terminal residue" evidence="2">
    <location>
        <position position="1"/>
    </location>
</feature>
<reference evidence="2 3" key="1">
    <citation type="journal article" date="2023" name="bioRxiv">
        <title>Conserved and derived expression patterns and positive selection on dental genes reveal complex evolutionary context of ever-growing rodent molars.</title>
        <authorList>
            <person name="Calamari Z.T."/>
            <person name="Song A."/>
            <person name="Cohen E."/>
            <person name="Akter M."/>
            <person name="Roy R.D."/>
            <person name="Hallikas O."/>
            <person name="Christensen M.M."/>
            <person name="Li P."/>
            <person name="Marangoni P."/>
            <person name="Jernvall J."/>
            <person name="Klein O.D."/>
        </authorList>
    </citation>
    <scope>NUCLEOTIDE SEQUENCE [LARGE SCALE GENOMIC DNA]</scope>
    <source>
        <strain evidence="2">V071</strain>
    </source>
</reference>
<organism evidence="2 3">
    <name type="scientific">Myodes glareolus</name>
    <name type="common">Bank vole</name>
    <name type="synonym">Clethrionomys glareolus</name>
    <dbReference type="NCBI Taxonomy" id="447135"/>
    <lineage>
        <taxon>Eukaryota</taxon>
        <taxon>Metazoa</taxon>
        <taxon>Chordata</taxon>
        <taxon>Craniata</taxon>
        <taxon>Vertebrata</taxon>
        <taxon>Euteleostomi</taxon>
        <taxon>Mammalia</taxon>
        <taxon>Eutheria</taxon>
        <taxon>Euarchontoglires</taxon>
        <taxon>Glires</taxon>
        <taxon>Rodentia</taxon>
        <taxon>Myomorpha</taxon>
        <taxon>Muroidea</taxon>
        <taxon>Cricetidae</taxon>
        <taxon>Arvicolinae</taxon>
        <taxon>Myodes</taxon>
    </lineage>
</organism>
<sequence length="108" mass="11336">LSDHVAGSAWTELLFFGVSLYPALALSSQSHVIPAPITDLFAVALRLTVSGDAQIGAKIVGLHPSESQDAGHDLNEAKGRVCELLRALYGEVPNAALSQLDNTVNRTG</sequence>
<evidence type="ECO:0000256" key="1">
    <source>
        <dbReference type="SAM" id="SignalP"/>
    </source>
</evidence>
<proteinExistence type="predicted"/>
<feature type="signal peptide" evidence="1">
    <location>
        <begin position="1"/>
        <end position="25"/>
    </location>
</feature>
<dbReference type="Proteomes" id="UP001488838">
    <property type="component" value="Unassembled WGS sequence"/>
</dbReference>
<gene>
    <name evidence="2" type="ORF">U0070_003575</name>
</gene>
<protein>
    <submittedName>
        <fullName evidence="2">Uncharacterized protein</fullName>
    </submittedName>
</protein>
<keyword evidence="3" id="KW-1185">Reference proteome</keyword>
<dbReference type="EMBL" id="JBBHLL010000074">
    <property type="protein sequence ID" value="KAK7820164.1"/>
    <property type="molecule type" value="Genomic_DNA"/>
</dbReference>
<dbReference type="AlphaFoldDB" id="A0AAW0J0I3"/>
<name>A0AAW0J0I3_MYOGA</name>
<keyword evidence="1" id="KW-0732">Signal</keyword>
<comment type="caution">
    <text evidence="2">The sequence shown here is derived from an EMBL/GenBank/DDBJ whole genome shotgun (WGS) entry which is preliminary data.</text>
</comment>
<evidence type="ECO:0000313" key="3">
    <source>
        <dbReference type="Proteomes" id="UP001488838"/>
    </source>
</evidence>
<feature type="chain" id="PRO_5043754545" evidence="1">
    <location>
        <begin position="26"/>
        <end position="108"/>
    </location>
</feature>
<accession>A0AAW0J0I3</accession>